<dbReference type="EMBL" id="BQNB010018892">
    <property type="protein sequence ID" value="GJT79357.1"/>
    <property type="molecule type" value="Genomic_DNA"/>
</dbReference>
<reference evidence="1" key="2">
    <citation type="submission" date="2022-01" db="EMBL/GenBank/DDBJ databases">
        <authorList>
            <person name="Yamashiro T."/>
            <person name="Shiraishi A."/>
            <person name="Satake H."/>
            <person name="Nakayama K."/>
        </authorList>
    </citation>
    <scope>NUCLEOTIDE SEQUENCE</scope>
</reference>
<keyword evidence="2" id="KW-1185">Reference proteome</keyword>
<protein>
    <submittedName>
        <fullName evidence="1">Uncharacterized protein</fullName>
    </submittedName>
</protein>
<sequence length="245" mass="27846">MFSQDGGLEFLEFNLSRSSTEDEWLVLASQTLSSVRIFWRYVPKLGGEWIIVDNPDHLLHHGKRRPSSRSRKSLSPNGVGKEEEVAHNWIIIRNDRPFTQQCSFHRKFGARQGSLEVRATSVCFIFIPSMVLRVEANFGHQYKSIRKANLETLLLRFHRMVELFAREATTGCNNCDPKTGVVDGKDLQEVDGCWYFVSKKVHLVLLSPRYWRFSTEEVGIGGAGAGAGARSLVLLVLRECSDKYP</sequence>
<accession>A0ABQ5GWT9</accession>
<dbReference type="Proteomes" id="UP001151760">
    <property type="component" value="Unassembled WGS sequence"/>
</dbReference>
<organism evidence="1 2">
    <name type="scientific">Tanacetum coccineum</name>
    <dbReference type="NCBI Taxonomy" id="301880"/>
    <lineage>
        <taxon>Eukaryota</taxon>
        <taxon>Viridiplantae</taxon>
        <taxon>Streptophyta</taxon>
        <taxon>Embryophyta</taxon>
        <taxon>Tracheophyta</taxon>
        <taxon>Spermatophyta</taxon>
        <taxon>Magnoliopsida</taxon>
        <taxon>eudicotyledons</taxon>
        <taxon>Gunneridae</taxon>
        <taxon>Pentapetalae</taxon>
        <taxon>asterids</taxon>
        <taxon>campanulids</taxon>
        <taxon>Asterales</taxon>
        <taxon>Asteraceae</taxon>
        <taxon>Asteroideae</taxon>
        <taxon>Anthemideae</taxon>
        <taxon>Anthemidinae</taxon>
        <taxon>Tanacetum</taxon>
    </lineage>
</organism>
<comment type="caution">
    <text evidence="1">The sequence shown here is derived from an EMBL/GenBank/DDBJ whole genome shotgun (WGS) entry which is preliminary data.</text>
</comment>
<reference evidence="1" key="1">
    <citation type="journal article" date="2022" name="Int. J. Mol. Sci.">
        <title>Draft Genome of Tanacetum Coccineum: Genomic Comparison of Closely Related Tanacetum-Family Plants.</title>
        <authorList>
            <person name="Yamashiro T."/>
            <person name="Shiraishi A."/>
            <person name="Nakayama K."/>
            <person name="Satake H."/>
        </authorList>
    </citation>
    <scope>NUCLEOTIDE SEQUENCE</scope>
</reference>
<evidence type="ECO:0000313" key="2">
    <source>
        <dbReference type="Proteomes" id="UP001151760"/>
    </source>
</evidence>
<gene>
    <name evidence="1" type="ORF">Tco_1053699</name>
</gene>
<proteinExistence type="predicted"/>
<evidence type="ECO:0000313" key="1">
    <source>
        <dbReference type="EMBL" id="GJT79357.1"/>
    </source>
</evidence>
<name>A0ABQ5GWT9_9ASTR</name>